<name>A0A2N9G4I5_FAGSY</name>
<dbReference type="AlphaFoldDB" id="A0A2N9G4I5"/>
<dbReference type="EMBL" id="OIVN01001779">
    <property type="protein sequence ID" value="SPC97577.1"/>
    <property type="molecule type" value="Genomic_DNA"/>
</dbReference>
<evidence type="ECO:0000313" key="1">
    <source>
        <dbReference type="EMBL" id="SPC97577.1"/>
    </source>
</evidence>
<accession>A0A2N9G4I5</accession>
<sequence>MARISAQRLDAWILAWGLRSRLDLVGSWLDGSDRGSKAQILKWSWLGISAQWLDGLARSRLIKIESKKQGRISNPGHGYRISDPARAGACGGRWRKIFSANRYDDVDRDGCCQFLEMEEMVLE</sequence>
<reference evidence="1" key="1">
    <citation type="submission" date="2018-02" db="EMBL/GenBank/DDBJ databases">
        <authorList>
            <person name="Cohen D.B."/>
            <person name="Kent A.D."/>
        </authorList>
    </citation>
    <scope>NUCLEOTIDE SEQUENCE</scope>
</reference>
<gene>
    <name evidence="1" type="ORF">FSB_LOCUS25459</name>
</gene>
<proteinExistence type="predicted"/>
<organism evidence="1">
    <name type="scientific">Fagus sylvatica</name>
    <name type="common">Beechnut</name>
    <dbReference type="NCBI Taxonomy" id="28930"/>
    <lineage>
        <taxon>Eukaryota</taxon>
        <taxon>Viridiplantae</taxon>
        <taxon>Streptophyta</taxon>
        <taxon>Embryophyta</taxon>
        <taxon>Tracheophyta</taxon>
        <taxon>Spermatophyta</taxon>
        <taxon>Magnoliopsida</taxon>
        <taxon>eudicotyledons</taxon>
        <taxon>Gunneridae</taxon>
        <taxon>Pentapetalae</taxon>
        <taxon>rosids</taxon>
        <taxon>fabids</taxon>
        <taxon>Fagales</taxon>
        <taxon>Fagaceae</taxon>
        <taxon>Fagus</taxon>
    </lineage>
</organism>
<protein>
    <submittedName>
        <fullName evidence="1">Uncharacterized protein</fullName>
    </submittedName>
</protein>